<proteinExistence type="predicted"/>
<evidence type="ECO:0000313" key="3">
    <source>
        <dbReference type="Proteomes" id="UP000688947"/>
    </source>
</evidence>
<gene>
    <name evidence="2" type="ORF">JG687_00018773</name>
</gene>
<accession>A0A8T1TNM7</accession>
<organism evidence="2 3">
    <name type="scientific">Phytophthora cactorum</name>
    <dbReference type="NCBI Taxonomy" id="29920"/>
    <lineage>
        <taxon>Eukaryota</taxon>
        <taxon>Sar</taxon>
        <taxon>Stramenopiles</taxon>
        <taxon>Oomycota</taxon>
        <taxon>Peronosporomycetes</taxon>
        <taxon>Peronosporales</taxon>
        <taxon>Peronosporaceae</taxon>
        <taxon>Phytophthora</taxon>
    </lineage>
</organism>
<comment type="caution">
    <text evidence="2">The sequence shown here is derived from an EMBL/GenBank/DDBJ whole genome shotgun (WGS) entry which is preliminary data.</text>
</comment>
<feature type="non-terminal residue" evidence="2">
    <location>
        <position position="1"/>
    </location>
</feature>
<dbReference type="AlphaFoldDB" id="A0A8T1TNM7"/>
<name>A0A8T1TNM7_9STRA</name>
<feature type="region of interest" description="Disordered" evidence="1">
    <location>
        <begin position="1"/>
        <end position="50"/>
    </location>
</feature>
<feature type="compositionally biased region" description="Low complexity" evidence="1">
    <location>
        <begin position="10"/>
        <end position="21"/>
    </location>
</feature>
<protein>
    <submittedName>
        <fullName evidence="2">Uncharacterized protein</fullName>
    </submittedName>
</protein>
<dbReference type="EMBL" id="JAENGZ010002754">
    <property type="protein sequence ID" value="KAG6942941.1"/>
    <property type="molecule type" value="Genomic_DNA"/>
</dbReference>
<evidence type="ECO:0000256" key="1">
    <source>
        <dbReference type="SAM" id="MobiDB-lite"/>
    </source>
</evidence>
<sequence>PVKQGRAVFAEAEPAPSSAASRALHSPGHTISISRVKGAKRSAAGRSILP</sequence>
<reference evidence="2" key="1">
    <citation type="submission" date="2021-01" db="EMBL/GenBank/DDBJ databases">
        <title>Phytophthora aleatoria, a newly-described species from Pinus radiata is distinct from Phytophthora cactorum isolates based on comparative genomics.</title>
        <authorList>
            <person name="Mcdougal R."/>
            <person name="Panda P."/>
            <person name="Williams N."/>
            <person name="Studholme D.J."/>
        </authorList>
    </citation>
    <scope>NUCLEOTIDE SEQUENCE</scope>
    <source>
        <strain evidence="2">NZFS 3830</strain>
    </source>
</reference>
<evidence type="ECO:0000313" key="2">
    <source>
        <dbReference type="EMBL" id="KAG6942941.1"/>
    </source>
</evidence>
<dbReference type="Proteomes" id="UP000688947">
    <property type="component" value="Unassembled WGS sequence"/>
</dbReference>